<evidence type="ECO:0000313" key="3">
    <source>
        <dbReference type="EMBL" id="MEY9474056.1"/>
    </source>
</evidence>
<keyword evidence="4" id="KW-1185">Reference proteome</keyword>
<dbReference type="InterPro" id="IPR050190">
    <property type="entry name" value="UPF0213_domain"/>
</dbReference>
<keyword evidence="3" id="KW-0540">Nuclease</keyword>
<name>A0ABV4GQQ9_9BRAD</name>
<dbReference type="GO" id="GO:0004519">
    <property type="term" value="F:endonuclease activity"/>
    <property type="evidence" value="ECO:0007669"/>
    <property type="project" value="UniProtKB-KW"/>
</dbReference>
<gene>
    <name evidence="3" type="ORF">ABH992_006455</name>
</gene>
<protein>
    <submittedName>
        <fullName evidence="3">GIY-YIG superfamily endonuclease</fullName>
    </submittedName>
</protein>
<keyword evidence="3" id="KW-0255">Endonuclease</keyword>
<comment type="caution">
    <text evidence="3">The sequence shown here is derived from an EMBL/GenBank/DDBJ whole genome shotgun (WGS) entry which is preliminary data.</text>
</comment>
<dbReference type="Proteomes" id="UP001565474">
    <property type="component" value="Unassembled WGS sequence"/>
</dbReference>
<proteinExistence type="inferred from homology"/>
<dbReference type="PANTHER" id="PTHR34477">
    <property type="entry name" value="UPF0213 PROTEIN YHBQ"/>
    <property type="match status" value="1"/>
</dbReference>
<reference evidence="3 4" key="1">
    <citation type="submission" date="2024-07" db="EMBL/GenBank/DDBJ databases">
        <title>Genomic Encyclopedia of Type Strains, Phase V (KMG-V): Genome sequencing to study the core and pangenomes of soil and plant-associated prokaryotes.</title>
        <authorList>
            <person name="Whitman W."/>
        </authorList>
    </citation>
    <scope>NUCLEOTIDE SEQUENCE [LARGE SCALE GENOMIC DNA]</scope>
    <source>
        <strain evidence="3 4">USDA 222</strain>
    </source>
</reference>
<dbReference type="EMBL" id="JBGBZN010000002">
    <property type="protein sequence ID" value="MEY9474056.1"/>
    <property type="molecule type" value="Genomic_DNA"/>
</dbReference>
<dbReference type="Pfam" id="PF01541">
    <property type="entry name" value="GIY-YIG"/>
    <property type="match status" value="1"/>
</dbReference>
<comment type="similarity">
    <text evidence="1">Belongs to the UPF0213 family.</text>
</comment>
<feature type="domain" description="GIY-YIG" evidence="2">
    <location>
        <begin position="49"/>
        <end position="125"/>
    </location>
</feature>
<dbReference type="SMART" id="SM00465">
    <property type="entry name" value="GIYc"/>
    <property type="match status" value="1"/>
</dbReference>
<dbReference type="CDD" id="cd10448">
    <property type="entry name" value="GIY-YIG_unchar_3"/>
    <property type="match status" value="1"/>
</dbReference>
<evidence type="ECO:0000313" key="4">
    <source>
        <dbReference type="Proteomes" id="UP001565474"/>
    </source>
</evidence>
<keyword evidence="3" id="KW-0378">Hydrolase</keyword>
<dbReference type="InterPro" id="IPR035901">
    <property type="entry name" value="GIY-YIG_endonuc_sf"/>
</dbReference>
<sequence length="143" mass="16943">MMLFAEQRSQYCDYSFWLMCSPLDPNIRPSFRGGAKRRARNPQPQADGMAYYVYILASRKYGTLYIGITSDLVRRVYEHKIKMVPGFTKRYGVDKLVLFEVFDEPASAIAREKELKKWRRDWKTRLIDEQNPNWDDLYNGISN</sequence>
<dbReference type="SUPFAM" id="SSF82771">
    <property type="entry name" value="GIY-YIG endonuclease"/>
    <property type="match status" value="1"/>
</dbReference>
<dbReference type="PANTHER" id="PTHR34477:SF5">
    <property type="entry name" value="BSL5627 PROTEIN"/>
    <property type="match status" value="1"/>
</dbReference>
<evidence type="ECO:0000256" key="1">
    <source>
        <dbReference type="ARBA" id="ARBA00007435"/>
    </source>
</evidence>
<dbReference type="InterPro" id="IPR000305">
    <property type="entry name" value="GIY-YIG_endonuc"/>
</dbReference>
<organism evidence="3 4">
    <name type="scientific">Bradyrhizobium yuanmingense</name>
    <dbReference type="NCBI Taxonomy" id="108015"/>
    <lineage>
        <taxon>Bacteria</taxon>
        <taxon>Pseudomonadati</taxon>
        <taxon>Pseudomonadota</taxon>
        <taxon>Alphaproteobacteria</taxon>
        <taxon>Hyphomicrobiales</taxon>
        <taxon>Nitrobacteraceae</taxon>
        <taxon>Bradyrhizobium</taxon>
    </lineage>
</organism>
<evidence type="ECO:0000259" key="2">
    <source>
        <dbReference type="PROSITE" id="PS50164"/>
    </source>
</evidence>
<dbReference type="PROSITE" id="PS50164">
    <property type="entry name" value="GIY_YIG"/>
    <property type="match status" value="1"/>
</dbReference>
<accession>A0ABV4GQQ9</accession>
<dbReference type="Gene3D" id="3.40.1440.10">
    <property type="entry name" value="GIY-YIG endonuclease"/>
    <property type="match status" value="1"/>
</dbReference>